<proteinExistence type="inferred from homology"/>
<dbReference type="GO" id="GO:0019134">
    <property type="term" value="F:glucosamine-1-phosphate N-acetyltransferase activity"/>
    <property type="evidence" value="ECO:0007669"/>
    <property type="project" value="UniProtKB-EC"/>
</dbReference>
<keyword evidence="7" id="KW-0677">Repeat</keyword>
<reference evidence="13 14" key="1">
    <citation type="journal article" date="2016" name="Nat. Commun.">
        <title>Thousands of microbial genomes shed light on interconnected biogeochemical processes in an aquifer system.</title>
        <authorList>
            <person name="Anantharaman K."/>
            <person name="Brown C.T."/>
            <person name="Hug L.A."/>
            <person name="Sharon I."/>
            <person name="Castelle C.J."/>
            <person name="Probst A.J."/>
            <person name="Thomas B.C."/>
            <person name="Singh A."/>
            <person name="Wilkins M.J."/>
            <person name="Karaoz U."/>
            <person name="Brodie E.L."/>
            <person name="Williams K.H."/>
            <person name="Hubbard S.S."/>
            <person name="Banfield J.F."/>
        </authorList>
    </citation>
    <scope>NUCLEOTIDE SEQUENCE [LARGE SCALE GENOMIC DNA]</scope>
</reference>
<name>A0A1F5Z255_9BACT</name>
<sequence length="441" mass="48332">MTEDVIAVILAAGDSGRLWPVKDKLNLYFGNITLLNHSVRQLKKAGISRFIIVTGKKNRQNIQSLIPEKNAGISLNLIVQENNLGMAGAILAAKNLIKDNKIIVVGPSDIVEDYLFSDFNRLLAGDPEGIFVGKKLDSYSPLGFYDIDAGTIAGVREKPGPSKAKGKPAAIILDYYRDSNKLLTAISAVRSTTDDIYEKAKDILVRDGLVIKLLNYNGYWGYIKYPWHILEVASYFLNKFPDKKNEAVLHETVTIRGPVFIEDNVTILENVKILGPVFIGKSSLIGQNCLIRESVIGEGNIIGFGSEITRSYLGSNCWFHQNYIGDSVVLDNTSFGSGAVIANYRLDGGNIISEVEGKKIDTNRTKLGAVVGRNVRIGVNSSVMPGVKIGENSFVGSGVVLNSDLPENKYIEVRKDSYRVLNNKVNLKTGAMDKNLGNLKF</sequence>
<keyword evidence="9" id="KW-0012">Acyltransferase</keyword>
<evidence type="ECO:0000256" key="9">
    <source>
        <dbReference type="ARBA" id="ARBA00023315"/>
    </source>
</evidence>
<dbReference type="InterPro" id="IPR018357">
    <property type="entry name" value="Hexapep_transf_CS"/>
</dbReference>
<evidence type="ECO:0000256" key="7">
    <source>
        <dbReference type="ARBA" id="ARBA00022737"/>
    </source>
</evidence>
<dbReference type="InterPro" id="IPR005835">
    <property type="entry name" value="NTP_transferase_dom"/>
</dbReference>
<accession>A0A1F5Z255</accession>
<dbReference type="Pfam" id="PF00483">
    <property type="entry name" value="NTP_transferase"/>
    <property type="match status" value="1"/>
</dbReference>
<evidence type="ECO:0000256" key="2">
    <source>
        <dbReference type="ARBA" id="ARBA00005208"/>
    </source>
</evidence>
<dbReference type="GO" id="GO:0003977">
    <property type="term" value="F:UDP-N-acetylglucosamine diphosphorylase activity"/>
    <property type="evidence" value="ECO:0007669"/>
    <property type="project" value="UniProtKB-EC"/>
</dbReference>
<evidence type="ECO:0000256" key="4">
    <source>
        <dbReference type="ARBA" id="ARBA00007947"/>
    </source>
</evidence>
<keyword evidence="5" id="KW-0808">Transferase</keyword>
<dbReference type="Gene3D" id="3.90.550.10">
    <property type="entry name" value="Spore Coat Polysaccharide Biosynthesis Protein SpsA, Chain A"/>
    <property type="match status" value="1"/>
</dbReference>
<comment type="pathway">
    <text evidence="2">Nucleotide-sugar biosynthesis; UDP-N-acetyl-alpha-D-glucosamine biosynthesis; UDP-N-acetyl-alpha-D-glucosamine from N-acetyl-alpha-D-glucosamine 1-phosphate: step 1/1.</text>
</comment>
<evidence type="ECO:0000256" key="5">
    <source>
        <dbReference type="ARBA" id="ARBA00022679"/>
    </source>
</evidence>
<comment type="similarity">
    <text evidence="3">In the C-terminal section; belongs to the transferase hexapeptide repeat family.</text>
</comment>
<evidence type="ECO:0000313" key="14">
    <source>
        <dbReference type="Proteomes" id="UP000177354"/>
    </source>
</evidence>
<feature type="domain" description="Nucleotidyl transferase" evidence="12">
    <location>
        <begin position="7"/>
        <end position="202"/>
    </location>
</feature>
<comment type="catalytic activity">
    <reaction evidence="11">
        <text>N-acetyl-alpha-D-glucosamine 1-phosphate + UTP + H(+) = UDP-N-acetyl-alpha-D-glucosamine + diphosphate</text>
        <dbReference type="Rhea" id="RHEA:13509"/>
        <dbReference type="ChEBI" id="CHEBI:15378"/>
        <dbReference type="ChEBI" id="CHEBI:33019"/>
        <dbReference type="ChEBI" id="CHEBI:46398"/>
        <dbReference type="ChEBI" id="CHEBI:57705"/>
        <dbReference type="ChEBI" id="CHEBI:57776"/>
        <dbReference type="EC" id="2.7.7.23"/>
    </reaction>
</comment>
<comment type="similarity">
    <text evidence="4">In the N-terminal section; belongs to the N-acetylglucosamine-1-phosphate uridyltransferase family.</text>
</comment>
<evidence type="ECO:0000313" key="13">
    <source>
        <dbReference type="EMBL" id="OGG06511.1"/>
    </source>
</evidence>
<evidence type="ECO:0000259" key="12">
    <source>
        <dbReference type="Pfam" id="PF00483"/>
    </source>
</evidence>
<dbReference type="SUPFAM" id="SSF51161">
    <property type="entry name" value="Trimeric LpxA-like enzymes"/>
    <property type="match status" value="1"/>
</dbReference>
<dbReference type="PANTHER" id="PTHR43584:SF8">
    <property type="entry name" value="N-ACETYLMURAMATE ALPHA-1-PHOSPHATE URIDYLYLTRANSFERASE"/>
    <property type="match status" value="1"/>
</dbReference>
<evidence type="ECO:0000256" key="3">
    <source>
        <dbReference type="ARBA" id="ARBA00007707"/>
    </source>
</evidence>
<keyword evidence="8" id="KW-0511">Multifunctional enzyme</keyword>
<organism evidence="13 14">
    <name type="scientific">Candidatus Gottesmanbacteria bacterium RIFCSPHIGHO2_01_FULL_40_15</name>
    <dbReference type="NCBI Taxonomy" id="1798376"/>
    <lineage>
        <taxon>Bacteria</taxon>
        <taxon>Candidatus Gottesmaniibacteriota</taxon>
    </lineage>
</organism>
<comment type="pathway">
    <text evidence="1">Nucleotide-sugar biosynthesis; UDP-N-acetyl-alpha-D-glucosamine biosynthesis; N-acetyl-alpha-D-glucosamine 1-phosphate from alpha-D-glucosamine 6-phosphate (route II): step 2/2.</text>
</comment>
<evidence type="ECO:0000256" key="10">
    <source>
        <dbReference type="ARBA" id="ARBA00048247"/>
    </source>
</evidence>
<dbReference type="Gene3D" id="2.160.10.10">
    <property type="entry name" value="Hexapeptide repeat proteins"/>
    <property type="match status" value="1"/>
</dbReference>
<evidence type="ECO:0000256" key="1">
    <source>
        <dbReference type="ARBA" id="ARBA00005166"/>
    </source>
</evidence>
<dbReference type="AlphaFoldDB" id="A0A1F5Z255"/>
<dbReference type="InterPro" id="IPR050065">
    <property type="entry name" value="GlmU-like"/>
</dbReference>
<evidence type="ECO:0000256" key="8">
    <source>
        <dbReference type="ARBA" id="ARBA00023268"/>
    </source>
</evidence>
<gene>
    <name evidence="13" type="ORF">A2777_06035</name>
</gene>
<dbReference type="EMBL" id="MFJF01000015">
    <property type="protein sequence ID" value="OGG06511.1"/>
    <property type="molecule type" value="Genomic_DNA"/>
</dbReference>
<dbReference type="InterPro" id="IPR011004">
    <property type="entry name" value="Trimer_LpxA-like_sf"/>
</dbReference>
<dbReference type="InterPro" id="IPR001451">
    <property type="entry name" value="Hexapep"/>
</dbReference>
<evidence type="ECO:0000256" key="6">
    <source>
        <dbReference type="ARBA" id="ARBA00022695"/>
    </source>
</evidence>
<protein>
    <recommendedName>
        <fullName evidence="12">Nucleotidyl transferase domain-containing protein</fullName>
    </recommendedName>
</protein>
<comment type="caution">
    <text evidence="13">The sequence shown here is derived from an EMBL/GenBank/DDBJ whole genome shotgun (WGS) entry which is preliminary data.</text>
</comment>
<evidence type="ECO:0000256" key="11">
    <source>
        <dbReference type="ARBA" id="ARBA00048493"/>
    </source>
</evidence>
<keyword evidence="6" id="KW-0548">Nucleotidyltransferase</keyword>
<dbReference type="Pfam" id="PF00132">
    <property type="entry name" value="Hexapep"/>
    <property type="match status" value="1"/>
</dbReference>
<dbReference type="SUPFAM" id="SSF53448">
    <property type="entry name" value="Nucleotide-diphospho-sugar transferases"/>
    <property type="match status" value="1"/>
</dbReference>
<dbReference type="InterPro" id="IPR029044">
    <property type="entry name" value="Nucleotide-diphossugar_trans"/>
</dbReference>
<dbReference type="PANTHER" id="PTHR43584">
    <property type="entry name" value="NUCLEOTIDYL TRANSFERASE"/>
    <property type="match status" value="1"/>
</dbReference>
<dbReference type="PROSITE" id="PS00101">
    <property type="entry name" value="HEXAPEP_TRANSFERASES"/>
    <property type="match status" value="1"/>
</dbReference>
<dbReference type="Proteomes" id="UP000177354">
    <property type="component" value="Unassembled WGS sequence"/>
</dbReference>
<comment type="catalytic activity">
    <reaction evidence="10">
        <text>alpha-D-glucosamine 1-phosphate + acetyl-CoA = N-acetyl-alpha-D-glucosamine 1-phosphate + CoA + H(+)</text>
        <dbReference type="Rhea" id="RHEA:13725"/>
        <dbReference type="ChEBI" id="CHEBI:15378"/>
        <dbReference type="ChEBI" id="CHEBI:57287"/>
        <dbReference type="ChEBI" id="CHEBI:57288"/>
        <dbReference type="ChEBI" id="CHEBI:57776"/>
        <dbReference type="ChEBI" id="CHEBI:58516"/>
        <dbReference type="EC" id="2.3.1.157"/>
    </reaction>
</comment>